<accession>K6WWX1</accession>
<keyword evidence="2" id="KW-1185">Reference proteome</keyword>
<evidence type="ECO:0000313" key="1">
    <source>
        <dbReference type="EMBL" id="GAB98286.1"/>
    </source>
</evidence>
<proteinExistence type="predicted"/>
<dbReference type="OrthoDB" id="9841280at2"/>
<comment type="caution">
    <text evidence="1">The sequence shown here is derived from an EMBL/GenBank/DDBJ whole genome shotgun (WGS) entry which is preliminary data.</text>
</comment>
<dbReference type="STRING" id="1184609.KILIM_122_00030"/>
<dbReference type="AlphaFoldDB" id="K6WWX1"/>
<protein>
    <submittedName>
        <fullName evidence="1">Uncharacterized protein</fullName>
    </submittedName>
</protein>
<gene>
    <name evidence="1" type="ORF">KILIM_122_00030</name>
</gene>
<dbReference type="Proteomes" id="UP000008366">
    <property type="component" value="Unassembled WGS sequence"/>
</dbReference>
<organism evidence="1 2">
    <name type="scientific">Kineosphaera limosa NBRC 100340</name>
    <dbReference type="NCBI Taxonomy" id="1184609"/>
    <lineage>
        <taxon>Bacteria</taxon>
        <taxon>Bacillati</taxon>
        <taxon>Actinomycetota</taxon>
        <taxon>Actinomycetes</taxon>
        <taxon>Micrococcales</taxon>
        <taxon>Dermatophilaceae</taxon>
        <taxon>Kineosphaera</taxon>
    </lineage>
</organism>
<sequence length="260" mass="28205">MVTATPQNAGFPATSMAALRAASAPVLEVIDSTRTACVIVLAEYLDLLDPPQLGEDALLTLVTTAFESQAVPVGPLAYTLANVEFEVSADARTAWAFTQRAPRVRDLMGVLRLEPQRLVVGGTRYGWIPGVGCEPTHVLLADMEAVIAEARVYTALRAAHIGYAGQVRITAMIYNDVPFEPLALRRFDEYTGELFLEMASLRAFPPKSTVYSLTSTPDEIRRIYFALARRIAAAFGAAKPQFLADPDSRIVDDTTQVVAS</sequence>
<name>K6WWX1_9MICO</name>
<reference evidence="1 2" key="1">
    <citation type="submission" date="2012-08" db="EMBL/GenBank/DDBJ databases">
        <title>Whole genome shotgun sequence of Kineosphaera limosa NBRC 100340.</title>
        <authorList>
            <person name="Yoshida I."/>
            <person name="Isaki S."/>
            <person name="Hosoyama A."/>
            <person name="Tsuchikane K."/>
            <person name="Katsumata H."/>
            <person name="Ando Y."/>
            <person name="Ohji S."/>
            <person name="Hamada M."/>
            <person name="Tamura T."/>
            <person name="Yamazoe A."/>
            <person name="Yamazaki S."/>
            <person name="Fujita N."/>
        </authorList>
    </citation>
    <scope>NUCLEOTIDE SEQUENCE [LARGE SCALE GENOMIC DNA]</scope>
    <source>
        <strain evidence="1 2">NBRC 100340</strain>
    </source>
</reference>
<evidence type="ECO:0000313" key="2">
    <source>
        <dbReference type="Proteomes" id="UP000008366"/>
    </source>
</evidence>
<dbReference type="RefSeq" id="WP_006594818.1">
    <property type="nucleotide sequence ID" value="NZ_BAHD01000122.1"/>
</dbReference>
<dbReference type="EMBL" id="BAHD01000122">
    <property type="protein sequence ID" value="GAB98286.1"/>
    <property type="molecule type" value="Genomic_DNA"/>
</dbReference>